<proteinExistence type="predicted"/>
<dbReference type="GO" id="GO:0003677">
    <property type="term" value="F:DNA binding"/>
    <property type="evidence" value="ECO:0007669"/>
    <property type="project" value="InterPro"/>
</dbReference>
<dbReference type="SUPFAM" id="SSF47413">
    <property type="entry name" value="lambda repressor-like DNA-binding domains"/>
    <property type="match status" value="1"/>
</dbReference>
<name>A0A4R4VJ80_9PSEU</name>
<dbReference type="EMBL" id="SMKS01000021">
    <property type="protein sequence ID" value="TDD05789.1"/>
    <property type="molecule type" value="Genomic_DNA"/>
</dbReference>
<dbReference type="OrthoDB" id="3697769at2"/>
<dbReference type="PROSITE" id="PS50943">
    <property type="entry name" value="HTH_CROC1"/>
    <property type="match status" value="1"/>
</dbReference>
<accession>A0A4R4VJ80</accession>
<reference evidence="2 3" key="1">
    <citation type="submission" date="2019-03" db="EMBL/GenBank/DDBJ databases">
        <title>Draft genome sequences of novel Actinobacteria.</title>
        <authorList>
            <person name="Sahin N."/>
            <person name="Ay H."/>
            <person name="Saygin H."/>
        </authorList>
    </citation>
    <scope>NUCLEOTIDE SEQUENCE [LARGE SCALE GENOMIC DNA]</scope>
    <source>
        <strain evidence="2 3">16K309</strain>
    </source>
</reference>
<keyword evidence="3" id="KW-1185">Reference proteome</keyword>
<dbReference type="RefSeq" id="WP_132675006.1">
    <property type="nucleotide sequence ID" value="NZ_SMKS01000021.1"/>
</dbReference>
<dbReference type="CDD" id="cd00093">
    <property type="entry name" value="HTH_XRE"/>
    <property type="match status" value="1"/>
</dbReference>
<sequence length="284" mass="31384">MAGATERNTPKARLLGAELRDLRKKARMTVRELGAELGLAQGTVSRFERGERTPEIAYVARLLGVLGVTGDRYDELIEFAKTASEPNLVADSRSGMHSHLIELSEYDRAATRTTHVAPLVVPGPFQTRAYAAEIMSSVAPDEREVRIELRMARREALYSQDTAIGLIAERVLRETMGSEAVMLEQIRHLMGLAERPNIAIRVIPSSVGTWTLAHNGSFILYEFAKAAPTVHLEHYRGPVFLYDASDVEAYRDALDTLMTTAMGPEDSVEFMGDIAKKLEGIPQS</sequence>
<evidence type="ECO:0000259" key="1">
    <source>
        <dbReference type="PROSITE" id="PS50943"/>
    </source>
</evidence>
<dbReference type="AlphaFoldDB" id="A0A4R4VJ80"/>
<organism evidence="2 3">
    <name type="scientific">Saccharopolyspora terrae</name>
    <dbReference type="NCBI Taxonomy" id="2530384"/>
    <lineage>
        <taxon>Bacteria</taxon>
        <taxon>Bacillati</taxon>
        <taxon>Actinomycetota</taxon>
        <taxon>Actinomycetes</taxon>
        <taxon>Pseudonocardiales</taxon>
        <taxon>Pseudonocardiaceae</taxon>
        <taxon>Saccharopolyspora</taxon>
    </lineage>
</organism>
<dbReference type="Pfam" id="PF19054">
    <property type="entry name" value="DUF5753"/>
    <property type="match status" value="1"/>
</dbReference>
<gene>
    <name evidence="2" type="ORF">E1181_14540</name>
</gene>
<protein>
    <submittedName>
        <fullName evidence="2">XRE family transcriptional regulator</fullName>
    </submittedName>
</protein>
<comment type="caution">
    <text evidence="2">The sequence shown here is derived from an EMBL/GenBank/DDBJ whole genome shotgun (WGS) entry which is preliminary data.</text>
</comment>
<feature type="domain" description="HTH cro/C1-type" evidence="1">
    <location>
        <begin position="19"/>
        <end position="76"/>
    </location>
</feature>
<evidence type="ECO:0000313" key="3">
    <source>
        <dbReference type="Proteomes" id="UP000295674"/>
    </source>
</evidence>
<evidence type="ECO:0000313" key="2">
    <source>
        <dbReference type="EMBL" id="TDD05789.1"/>
    </source>
</evidence>
<dbReference type="InterPro" id="IPR043917">
    <property type="entry name" value="DUF5753"/>
</dbReference>
<dbReference type="InterPro" id="IPR010982">
    <property type="entry name" value="Lambda_DNA-bd_dom_sf"/>
</dbReference>
<dbReference type="Proteomes" id="UP000295674">
    <property type="component" value="Unassembled WGS sequence"/>
</dbReference>
<dbReference type="SMART" id="SM00530">
    <property type="entry name" value="HTH_XRE"/>
    <property type="match status" value="1"/>
</dbReference>
<dbReference type="InterPro" id="IPR001387">
    <property type="entry name" value="Cro/C1-type_HTH"/>
</dbReference>
<dbReference type="Gene3D" id="1.10.260.40">
    <property type="entry name" value="lambda repressor-like DNA-binding domains"/>
    <property type="match status" value="1"/>
</dbReference>
<dbReference type="Pfam" id="PF13560">
    <property type="entry name" value="HTH_31"/>
    <property type="match status" value="1"/>
</dbReference>